<dbReference type="InterPro" id="IPR004932">
    <property type="entry name" value="Rer1"/>
</dbReference>
<feature type="compositionally biased region" description="Polar residues" evidence="8">
    <location>
        <begin position="264"/>
        <end position="286"/>
    </location>
</feature>
<comment type="similarity">
    <text evidence="3">Belongs to the RER1 family.</text>
</comment>
<dbReference type="GO" id="GO:0005737">
    <property type="term" value="C:cytoplasm"/>
    <property type="evidence" value="ECO:0007669"/>
    <property type="project" value="UniProtKB-ARBA"/>
</dbReference>
<organism evidence="10 11">
    <name type="scientific">Equus caballus</name>
    <name type="common">Horse</name>
    <dbReference type="NCBI Taxonomy" id="9796"/>
    <lineage>
        <taxon>Eukaryota</taxon>
        <taxon>Metazoa</taxon>
        <taxon>Chordata</taxon>
        <taxon>Craniata</taxon>
        <taxon>Vertebrata</taxon>
        <taxon>Euteleostomi</taxon>
        <taxon>Mammalia</taxon>
        <taxon>Eutheria</taxon>
        <taxon>Laurasiatheria</taxon>
        <taxon>Perissodactyla</taxon>
        <taxon>Equidae</taxon>
        <taxon>Equus</taxon>
    </lineage>
</organism>
<accession>A0A9L0RCP0</accession>
<dbReference type="Pfam" id="PF03248">
    <property type="entry name" value="Rer1"/>
    <property type="match status" value="1"/>
</dbReference>
<dbReference type="GO" id="GO:0016020">
    <property type="term" value="C:membrane"/>
    <property type="evidence" value="ECO:0007669"/>
    <property type="project" value="UniProtKB-SubCell"/>
</dbReference>
<reference evidence="10" key="2">
    <citation type="submission" date="2025-08" db="UniProtKB">
        <authorList>
            <consortium name="Ensembl"/>
        </authorList>
    </citation>
    <scope>IDENTIFICATION</scope>
    <source>
        <strain evidence="10">Thoroughbred</strain>
    </source>
</reference>
<evidence type="ECO:0000256" key="8">
    <source>
        <dbReference type="SAM" id="MobiDB-lite"/>
    </source>
</evidence>
<feature type="region of interest" description="Disordered" evidence="8">
    <location>
        <begin position="263"/>
        <end position="292"/>
    </location>
</feature>
<evidence type="ECO:0000313" key="11">
    <source>
        <dbReference type="Proteomes" id="UP000002281"/>
    </source>
</evidence>
<name>A0A9L0RCP0_HORSE</name>
<keyword evidence="5 9" id="KW-0812">Transmembrane</keyword>
<feature type="region of interest" description="Disordered" evidence="8">
    <location>
        <begin position="113"/>
        <end position="188"/>
    </location>
</feature>
<evidence type="ECO:0000256" key="2">
    <source>
        <dbReference type="ARBA" id="ARBA00004141"/>
    </source>
</evidence>
<feature type="compositionally biased region" description="Gly residues" evidence="8">
    <location>
        <begin position="138"/>
        <end position="148"/>
    </location>
</feature>
<evidence type="ECO:0000256" key="3">
    <source>
        <dbReference type="ARBA" id="ARBA00006070"/>
    </source>
</evidence>
<evidence type="ECO:0000313" key="10">
    <source>
        <dbReference type="Ensembl" id="ENSECAP00000059424.1"/>
    </source>
</evidence>
<keyword evidence="7 9" id="KW-0472">Membrane</keyword>
<dbReference type="AlphaFoldDB" id="A0A9L0RCP0"/>
<evidence type="ECO:0000256" key="6">
    <source>
        <dbReference type="ARBA" id="ARBA00022989"/>
    </source>
</evidence>
<proteinExistence type="inferred from homology"/>
<sequence>MPPSHPDGGLPVARPGAAAVTVPRRPARGNPARLAGVRAPLAGGCHLAATGFSWQPAKSSSIGSIGSEGAWPRAQALGDDNLWSGTIRARSQRTRLRLRGMAYFRRLRPFRREDSPANSWAPAPEAEMVGGSRPRPGGHLGGPGGGAAQDGAEVLAARSRTKKSAGAAACPRPPFRGPPEPALGRSGAASYRMSEGDSIGDSVHGKPSVVYRFFTRLGQIYQSWLDRSTPYTAVRWAATLGLSFVYMVRVYLLQMTAPRYQPNRMRSSGPSFAGSQSLNFGTQRPRASSWPWSVPSLRLSTSQCSGPSW</sequence>
<evidence type="ECO:0000256" key="5">
    <source>
        <dbReference type="ARBA" id="ARBA00022692"/>
    </source>
</evidence>
<dbReference type="PANTHER" id="PTHR10743">
    <property type="entry name" value="PROTEIN RER1"/>
    <property type="match status" value="1"/>
</dbReference>
<evidence type="ECO:0000256" key="9">
    <source>
        <dbReference type="SAM" id="Phobius"/>
    </source>
</evidence>
<feature type="compositionally biased region" description="Pro residues" evidence="8">
    <location>
        <begin position="171"/>
        <end position="181"/>
    </location>
</feature>
<dbReference type="Proteomes" id="UP000002281">
    <property type="component" value="Chromosome 2"/>
</dbReference>
<dbReference type="Ensembl" id="ENSECAT00000134507.1">
    <property type="protein sequence ID" value="ENSECAP00000059424.1"/>
    <property type="gene ID" value="ENSECAG00000059807.1"/>
</dbReference>
<evidence type="ECO:0000256" key="1">
    <source>
        <dbReference type="ARBA" id="ARBA00003348"/>
    </source>
</evidence>
<protein>
    <recommendedName>
        <fullName evidence="4">Protein RER1</fullName>
    </recommendedName>
</protein>
<keyword evidence="11" id="KW-1185">Reference proteome</keyword>
<feature type="transmembrane region" description="Helical" evidence="9">
    <location>
        <begin position="233"/>
        <end position="252"/>
    </location>
</feature>
<evidence type="ECO:0000256" key="4">
    <source>
        <dbReference type="ARBA" id="ARBA00014112"/>
    </source>
</evidence>
<keyword evidence="6 9" id="KW-1133">Transmembrane helix</keyword>
<dbReference type="GeneTree" id="ENSGT00510000047137"/>
<reference evidence="10 11" key="1">
    <citation type="journal article" date="2009" name="Science">
        <title>Genome sequence, comparative analysis, and population genetics of the domestic horse.</title>
        <authorList>
            <consortium name="Broad Institute Genome Sequencing Platform"/>
            <consortium name="Broad Institute Whole Genome Assembly Team"/>
            <person name="Wade C.M."/>
            <person name="Giulotto E."/>
            <person name="Sigurdsson S."/>
            <person name="Zoli M."/>
            <person name="Gnerre S."/>
            <person name="Imsland F."/>
            <person name="Lear T.L."/>
            <person name="Adelson D.L."/>
            <person name="Bailey E."/>
            <person name="Bellone R.R."/>
            <person name="Bloecker H."/>
            <person name="Distl O."/>
            <person name="Edgar R.C."/>
            <person name="Garber M."/>
            <person name="Leeb T."/>
            <person name="Mauceli E."/>
            <person name="MacLeod J.N."/>
            <person name="Penedo M.C.T."/>
            <person name="Raison J.M."/>
            <person name="Sharpe T."/>
            <person name="Vogel J."/>
            <person name="Andersson L."/>
            <person name="Antczak D.F."/>
            <person name="Biagi T."/>
            <person name="Binns M.M."/>
            <person name="Chowdhary B.P."/>
            <person name="Coleman S.J."/>
            <person name="Della Valle G."/>
            <person name="Fryc S."/>
            <person name="Guerin G."/>
            <person name="Hasegawa T."/>
            <person name="Hill E.W."/>
            <person name="Jurka J."/>
            <person name="Kiialainen A."/>
            <person name="Lindgren G."/>
            <person name="Liu J."/>
            <person name="Magnani E."/>
            <person name="Mickelson J.R."/>
            <person name="Murray J."/>
            <person name="Nergadze S.G."/>
            <person name="Onofrio R."/>
            <person name="Pedroni S."/>
            <person name="Piras M.F."/>
            <person name="Raudsepp T."/>
            <person name="Rocchi M."/>
            <person name="Roeed K.H."/>
            <person name="Ryder O.A."/>
            <person name="Searle S."/>
            <person name="Skow L."/>
            <person name="Swinburne J.E."/>
            <person name="Syvaenen A.C."/>
            <person name="Tozaki T."/>
            <person name="Valberg S.J."/>
            <person name="Vaudin M."/>
            <person name="White J.R."/>
            <person name="Zody M.C."/>
            <person name="Lander E.S."/>
            <person name="Lindblad-Toh K."/>
        </authorList>
    </citation>
    <scope>NUCLEOTIDE SEQUENCE [LARGE SCALE GENOMIC DNA]</scope>
    <source>
        <strain evidence="10 11">Thoroughbred</strain>
    </source>
</reference>
<dbReference type="PANTHER" id="PTHR10743:SF0">
    <property type="entry name" value="PROTEIN RER1"/>
    <property type="match status" value="1"/>
</dbReference>
<comment type="subcellular location">
    <subcellularLocation>
        <location evidence="2">Membrane</location>
        <topology evidence="2">Multi-pass membrane protein</topology>
    </subcellularLocation>
</comment>
<evidence type="ECO:0000256" key="7">
    <source>
        <dbReference type="ARBA" id="ARBA00023136"/>
    </source>
</evidence>
<comment type="function">
    <text evidence="1">Involved in the retrieval of endoplasmic reticulum membrane proteins from the early Golgi compartment.</text>
</comment>
<reference evidence="10" key="3">
    <citation type="submission" date="2025-09" db="UniProtKB">
        <authorList>
            <consortium name="Ensembl"/>
        </authorList>
    </citation>
    <scope>IDENTIFICATION</scope>
    <source>
        <strain evidence="10">Thoroughbred</strain>
    </source>
</reference>